<proteinExistence type="predicted"/>
<dbReference type="AlphaFoldDB" id="A0A8H5G784"/>
<keyword evidence="2" id="KW-0539">Nucleus</keyword>
<feature type="region of interest" description="Disordered" evidence="3">
    <location>
        <begin position="121"/>
        <end position="215"/>
    </location>
</feature>
<dbReference type="CDD" id="cd00067">
    <property type="entry name" value="GAL4"/>
    <property type="match status" value="1"/>
</dbReference>
<dbReference type="PROSITE" id="PS50048">
    <property type="entry name" value="ZN2_CY6_FUNGAL_2"/>
    <property type="match status" value="1"/>
</dbReference>
<dbReference type="GO" id="GO:0008270">
    <property type="term" value="F:zinc ion binding"/>
    <property type="evidence" value="ECO:0007669"/>
    <property type="project" value="InterPro"/>
</dbReference>
<dbReference type="InterPro" id="IPR001138">
    <property type="entry name" value="Zn2Cys6_DnaBD"/>
</dbReference>
<dbReference type="Proteomes" id="UP000559027">
    <property type="component" value="Unassembled WGS sequence"/>
</dbReference>
<dbReference type="Gene3D" id="4.10.240.10">
    <property type="entry name" value="Zn(2)-C6 fungal-type DNA-binding domain"/>
    <property type="match status" value="1"/>
</dbReference>
<evidence type="ECO:0000259" key="4">
    <source>
        <dbReference type="PROSITE" id="PS50048"/>
    </source>
</evidence>
<protein>
    <recommendedName>
        <fullName evidence="4">Zn(2)-C6 fungal-type domain-containing protein</fullName>
    </recommendedName>
</protein>
<dbReference type="GO" id="GO:0000981">
    <property type="term" value="F:DNA-binding transcription factor activity, RNA polymerase II-specific"/>
    <property type="evidence" value="ECO:0007669"/>
    <property type="project" value="InterPro"/>
</dbReference>
<dbReference type="EMBL" id="JAACJO010000004">
    <property type="protein sequence ID" value="KAF5359684.1"/>
    <property type="molecule type" value="Genomic_DNA"/>
</dbReference>
<evidence type="ECO:0000313" key="5">
    <source>
        <dbReference type="EMBL" id="KAF5359684.1"/>
    </source>
</evidence>
<dbReference type="SMART" id="SM00066">
    <property type="entry name" value="GAL4"/>
    <property type="match status" value="1"/>
</dbReference>
<comment type="caution">
    <text evidence="5">The sequence shown here is derived from an EMBL/GenBank/DDBJ whole genome shotgun (WGS) entry which is preliminary data.</text>
</comment>
<dbReference type="Pfam" id="PF00172">
    <property type="entry name" value="Zn_clus"/>
    <property type="match status" value="1"/>
</dbReference>
<organism evidence="5 6">
    <name type="scientific">Leucocoprinus leucothites</name>
    <dbReference type="NCBI Taxonomy" id="201217"/>
    <lineage>
        <taxon>Eukaryota</taxon>
        <taxon>Fungi</taxon>
        <taxon>Dikarya</taxon>
        <taxon>Basidiomycota</taxon>
        <taxon>Agaricomycotina</taxon>
        <taxon>Agaricomycetes</taxon>
        <taxon>Agaricomycetidae</taxon>
        <taxon>Agaricales</taxon>
        <taxon>Agaricineae</taxon>
        <taxon>Agaricaceae</taxon>
        <taxon>Leucocoprinus</taxon>
    </lineage>
</organism>
<dbReference type="PANTHER" id="PTHR37534">
    <property type="entry name" value="TRANSCRIPTIONAL ACTIVATOR PROTEIN UGA3"/>
    <property type="match status" value="1"/>
</dbReference>
<evidence type="ECO:0000256" key="2">
    <source>
        <dbReference type="ARBA" id="ARBA00023242"/>
    </source>
</evidence>
<feature type="region of interest" description="Disordered" evidence="3">
    <location>
        <begin position="541"/>
        <end position="562"/>
    </location>
</feature>
<dbReference type="PROSITE" id="PS00463">
    <property type="entry name" value="ZN2_CY6_FUNGAL_1"/>
    <property type="match status" value="1"/>
</dbReference>
<dbReference type="InterPro" id="IPR036864">
    <property type="entry name" value="Zn2-C6_fun-type_DNA-bd_sf"/>
</dbReference>
<evidence type="ECO:0000256" key="1">
    <source>
        <dbReference type="ARBA" id="ARBA00004123"/>
    </source>
</evidence>
<name>A0A8H5G784_9AGAR</name>
<dbReference type="Pfam" id="PF11951">
    <property type="entry name" value="Fungal_trans_2"/>
    <property type="match status" value="1"/>
</dbReference>
<gene>
    <name evidence="5" type="ORF">D9756_003089</name>
</gene>
<comment type="subcellular location">
    <subcellularLocation>
        <location evidence="1">Nucleus</location>
    </subcellularLocation>
</comment>
<reference evidence="5 6" key="1">
    <citation type="journal article" date="2020" name="ISME J.">
        <title>Uncovering the hidden diversity of litter-decomposition mechanisms in mushroom-forming fungi.</title>
        <authorList>
            <person name="Floudas D."/>
            <person name="Bentzer J."/>
            <person name="Ahren D."/>
            <person name="Johansson T."/>
            <person name="Persson P."/>
            <person name="Tunlid A."/>
        </authorList>
    </citation>
    <scope>NUCLEOTIDE SEQUENCE [LARGE SCALE GENOMIC DNA]</scope>
    <source>
        <strain evidence="5 6">CBS 146.42</strain>
    </source>
</reference>
<feature type="compositionally biased region" description="Low complexity" evidence="3">
    <location>
        <begin position="127"/>
        <end position="144"/>
    </location>
</feature>
<dbReference type="OrthoDB" id="5419315at2759"/>
<dbReference type="PANTHER" id="PTHR37534:SF20">
    <property type="entry name" value="PRO1A C6 ZINK-FINGER PROTEIN"/>
    <property type="match status" value="1"/>
</dbReference>
<feature type="domain" description="Zn(2)-C6 fungal-type" evidence="4">
    <location>
        <begin position="35"/>
        <end position="66"/>
    </location>
</feature>
<dbReference type="GO" id="GO:0005634">
    <property type="term" value="C:nucleus"/>
    <property type="evidence" value="ECO:0007669"/>
    <property type="project" value="UniProtKB-SubCell"/>
</dbReference>
<dbReference type="SUPFAM" id="SSF57701">
    <property type="entry name" value="Zn2/Cys6 DNA-binding domain"/>
    <property type="match status" value="1"/>
</dbReference>
<accession>A0A8H5G784</accession>
<dbReference type="InterPro" id="IPR021858">
    <property type="entry name" value="Fun_TF"/>
</dbReference>
<feature type="compositionally biased region" description="Low complexity" evidence="3">
    <location>
        <begin position="7"/>
        <end position="18"/>
    </location>
</feature>
<evidence type="ECO:0000256" key="3">
    <source>
        <dbReference type="SAM" id="MobiDB-lite"/>
    </source>
</evidence>
<keyword evidence="6" id="KW-1185">Reference proteome</keyword>
<sequence>MPPAPKSPQSAALPSAASKRSGAPKAKGAVRAKSGCYTCRIRRKKCDEQPNDQGHCSTCVRLRLECLGFGAKRPDWLRENRNVLQLRDKIKSFLASQGMIKGHSGSGARSSEQPTILRLTLNDDNSPYHSGSSSSPPSRSQTLSNEDYVPQPRHHHQTSNARGNWAPPAMEQSYRHSNGHYATHGSDYHRSTSPQSIDFPPTIPSPPPHSLVQPLRNTHRHNRHHPYRNGHYQRPNPVPVHHLPNWTPSKASGLSPSYNWGDNEMAGMMDMAFFTQDGQFNSAQTALSWSEPNDSAYVGATDAYGMLQGAQGTTQFIFDIPMNVNSPFRLHDVISFYQRYTTEVVTVQYLLGTKVIRDYIANTITSEELTSEQQAAALLSRVHFLRFSRPPEQLVLQSDTNVRLQLFEVENLLNQSASSPKSEDAMAALHLISVILFDGGYSGKWREYLTFAANYVKGKMRGMTKFNNGIEELRKLDDKDAFIVKTAIWFDVLASVTTNEPPFLMDIVRSLFKPNQSGLTELSNIAAAAAVLGGDYTRSLSNGSASPESSHAGLSGDDKTSMMSPMGCENRVLWALAEISSLATWKRQQKERGKLSVTDLVLQSKEIEKELEMKPTLVKIASDFPDFPNTISYSRYLASNIFRASALLYLHAVVNGGYPNVPQIHLAVEEVMRWIRRIPPKPSKPEDKEIHRTVIRSTVFAFYITGALTDNEKYRKTIRDYLMEEAGAVMGNCKVTMEILIQIWSERDRARGGHHHQCRDEVMWREKLMRRQPAESILLV</sequence>
<feature type="region of interest" description="Disordered" evidence="3">
    <location>
        <begin position="1"/>
        <end position="27"/>
    </location>
</feature>
<evidence type="ECO:0000313" key="6">
    <source>
        <dbReference type="Proteomes" id="UP000559027"/>
    </source>
</evidence>